<dbReference type="FunFam" id="3.30.565.10:FF:000057">
    <property type="entry name" value="Sensor histidine kinase"/>
    <property type="match status" value="1"/>
</dbReference>
<evidence type="ECO:0000256" key="10">
    <source>
        <dbReference type="ARBA" id="ARBA00022840"/>
    </source>
</evidence>
<organism evidence="16 17">
    <name type="scientific">Rummeliibacillus stabekisii</name>
    <dbReference type="NCBI Taxonomy" id="241244"/>
    <lineage>
        <taxon>Bacteria</taxon>
        <taxon>Bacillati</taxon>
        <taxon>Bacillota</taxon>
        <taxon>Bacilli</taxon>
        <taxon>Bacillales</taxon>
        <taxon>Caryophanaceae</taxon>
        <taxon>Rummeliibacillus</taxon>
    </lineage>
</organism>
<keyword evidence="13 14" id="KW-0472">Membrane</keyword>
<evidence type="ECO:0000256" key="2">
    <source>
        <dbReference type="ARBA" id="ARBA00004651"/>
    </source>
</evidence>
<evidence type="ECO:0000256" key="8">
    <source>
        <dbReference type="ARBA" id="ARBA00022741"/>
    </source>
</evidence>
<comment type="subcellular location">
    <subcellularLocation>
        <location evidence="2">Cell membrane</location>
        <topology evidence="2">Multi-pass membrane protein</topology>
    </subcellularLocation>
</comment>
<dbReference type="CDD" id="cd00082">
    <property type="entry name" value="HisKA"/>
    <property type="match status" value="1"/>
</dbReference>
<dbReference type="InterPro" id="IPR003594">
    <property type="entry name" value="HATPase_dom"/>
</dbReference>
<evidence type="ECO:0000256" key="12">
    <source>
        <dbReference type="ARBA" id="ARBA00023012"/>
    </source>
</evidence>
<dbReference type="GO" id="GO:0004721">
    <property type="term" value="F:phosphoprotein phosphatase activity"/>
    <property type="evidence" value="ECO:0007669"/>
    <property type="project" value="TreeGrafter"/>
</dbReference>
<name>A0A143HDL0_9BACL</name>
<dbReference type="InterPro" id="IPR005467">
    <property type="entry name" value="His_kinase_dom"/>
</dbReference>
<evidence type="ECO:0000256" key="4">
    <source>
        <dbReference type="ARBA" id="ARBA00022475"/>
    </source>
</evidence>
<evidence type="ECO:0000256" key="13">
    <source>
        <dbReference type="ARBA" id="ARBA00023136"/>
    </source>
</evidence>
<dbReference type="InterPro" id="IPR050351">
    <property type="entry name" value="BphY/WalK/GraS-like"/>
</dbReference>
<dbReference type="EMBL" id="CP014806">
    <property type="protein sequence ID" value="AMW99824.1"/>
    <property type="molecule type" value="Genomic_DNA"/>
</dbReference>
<feature type="transmembrane region" description="Helical" evidence="14">
    <location>
        <begin position="12"/>
        <end position="30"/>
    </location>
</feature>
<dbReference type="EC" id="2.7.13.3" evidence="3"/>
<dbReference type="Pfam" id="PF02518">
    <property type="entry name" value="HATPase_c"/>
    <property type="match status" value="1"/>
</dbReference>
<dbReference type="Proteomes" id="UP000076021">
    <property type="component" value="Chromosome"/>
</dbReference>
<evidence type="ECO:0000256" key="9">
    <source>
        <dbReference type="ARBA" id="ARBA00022777"/>
    </source>
</evidence>
<keyword evidence="12" id="KW-0902">Two-component regulatory system</keyword>
<dbReference type="PRINTS" id="PR00344">
    <property type="entry name" value="BCTRLSENSOR"/>
</dbReference>
<keyword evidence="4" id="KW-1003">Cell membrane</keyword>
<reference evidence="16 17" key="1">
    <citation type="journal article" date="2016" name="Genome Announc.">
        <title>Whole-Genome Sequence of Rummeliibacillus stabekisii Strain PP9 Isolated from Antarctic Soil.</title>
        <authorList>
            <person name="da Mota F.F."/>
            <person name="Vollu R.E."/>
            <person name="Jurelevicius D."/>
            <person name="Seldin L."/>
        </authorList>
    </citation>
    <scope>NUCLEOTIDE SEQUENCE [LARGE SCALE GENOMIC DNA]</scope>
    <source>
        <strain evidence="16 17">PP9</strain>
    </source>
</reference>
<dbReference type="SMART" id="SM00387">
    <property type="entry name" value="HATPase_c"/>
    <property type="match status" value="1"/>
</dbReference>
<keyword evidence="5" id="KW-0597">Phosphoprotein</keyword>
<dbReference type="AlphaFoldDB" id="A0A143HDL0"/>
<keyword evidence="17" id="KW-1185">Reference proteome</keyword>
<feature type="domain" description="Histidine kinase" evidence="15">
    <location>
        <begin position="123"/>
        <end position="330"/>
    </location>
</feature>
<dbReference type="STRING" id="241244.ATY39_10460"/>
<dbReference type="SUPFAM" id="SSF55874">
    <property type="entry name" value="ATPase domain of HSP90 chaperone/DNA topoisomerase II/histidine kinase"/>
    <property type="match status" value="1"/>
</dbReference>
<sequence length="332" mass="38623">MDSIKLFIKDHIGFLIFNLLLVLFILLLYWLDGFRNTDTAIYTVIISIILTITFLFTRYVMRQSFYGKILQKPLKMEEALQKNAKMPENIATEKYIHELYRLYELEAQALYAHQKRQMQFMNQWVHQMKTPISVLELLLQDDTELDRESVREEVERLRRGLETVLMNARLDTFEEDMKIEQVALLPLVSSVINENKRLFIKNQVYPQIKVDEDCIVATDAKWFKFIVGQFITNAVKYTFEKGKKVYISSSHDHGHVILTIKDEGIGIPPSDLKRVTKAFFTGENGRKTAESTGMGLYLAKEVCEKLGHHMEIDSAVGEGTTVRISFKCHFHE</sequence>
<feature type="transmembrane region" description="Helical" evidence="14">
    <location>
        <begin position="42"/>
        <end position="61"/>
    </location>
</feature>
<dbReference type="GO" id="GO:0005524">
    <property type="term" value="F:ATP binding"/>
    <property type="evidence" value="ECO:0007669"/>
    <property type="project" value="UniProtKB-KW"/>
</dbReference>
<evidence type="ECO:0000259" key="15">
    <source>
        <dbReference type="PROSITE" id="PS50109"/>
    </source>
</evidence>
<dbReference type="PROSITE" id="PS50109">
    <property type="entry name" value="HIS_KIN"/>
    <property type="match status" value="1"/>
</dbReference>
<keyword evidence="7 14" id="KW-0812">Transmembrane</keyword>
<keyword evidence="11 14" id="KW-1133">Transmembrane helix</keyword>
<evidence type="ECO:0000256" key="6">
    <source>
        <dbReference type="ARBA" id="ARBA00022679"/>
    </source>
</evidence>
<evidence type="ECO:0000256" key="1">
    <source>
        <dbReference type="ARBA" id="ARBA00000085"/>
    </source>
</evidence>
<evidence type="ECO:0000313" key="17">
    <source>
        <dbReference type="Proteomes" id="UP000076021"/>
    </source>
</evidence>
<evidence type="ECO:0000313" key="16">
    <source>
        <dbReference type="EMBL" id="AMW99824.1"/>
    </source>
</evidence>
<evidence type="ECO:0000256" key="5">
    <source>
        <dbReference type="ARBA" id="ARBA00022553"/>
    </source>
</evidence>
<dbReference type="InterPro" id="IPR036890">
    <property type="entry name" value="HATPase_C_sf"/>
</dbReference>
<dbReference type="PANTHER" id="PTHR45453">
    <property type="entry name" value="PHOSPHATE REGULON SENSOR PROTEIN PHOR"/>
    <property type="match status" value="1"/>
</dbReference>
<dbReference type="OrthoDB" id="9780487at2"/>
<keyword evidence="6" id="KW-0808">Transferase</keyword>
<evidence type="ECO:0000256" key="3">
    <source>
        <dbReference type="ARBA" id="ARBA00012438"/>
    </source>
</evidence>
<dbReference type="RefSeq" id="WP_066789536.1">
    <property type="nucleotide sequence ID" value="NZ_CP014806.1"/>
</dbReference>
<accession>A0A143HDL0</accession>
<protein>
    <recommendedName>
        <fullName evidence="3">histidine kinase</fullName>
        <ecNumber evidence="3">2.7.13.3</ecNumber>
    </recommendedName>
</protein>
<evidence type="ECO:0000256" key="14">
    <source>
        <dbReference type="SAM" id="Phobius"/>
    </source>
</evidence>
<dbReference type="Gene3D" id="3.30.565.10">
    <property type="entry name" value="Histidine kinase-like ATPase, C-terminal domain"/>
    <property type="match status" value="1"/>
</dbReference>
<keyword evidence="9 16" id="KW-0418">Kinase</keyword>
<proteinExistence type="predicted"/>
<evidence type="ECO:0000256" key="11">
    <source>
        <dbReference type="ARBA" id="ARBA00022989"/>
    </source>
</evidence>
<keyword evidence="8" id="KW-0547">Nucleotide-binding</keyword>
<dbReference type="GO" id="GO:0005886">
    <property type="term" value="C:plasma membrane"/>
    <property type="evidence" value="ECO:0007669"/>
    <property type="project" value="UniProtKB-SubCell"/>
</dbReference>
<keyword evidence="10" id="KW-0067">ATP-binding</keyword>
<dbReference type="KEGG" id="rst:ATY39_10460"/>
<dbReference type="GO" id="GO:0016036">
    <property type="term" value="P:cellular response to phosphate starvation"/>
    <property type="evidence" value="ECO:0007669"/>
    <property type="project" value="TreeGrafter"/>
</dbReference>
<dbReference type="PANTHER" id="PTHR45453:SF2">
    <property type="entry name" value="HISTIDINE KINASE"/>
    <property type="match status" value="1"/>
</dbReference>
<dbReference type="InterPro" id="IPR003661">
    <property type="entry name" value="HisK_dim/P_dom"/>
</dbReference>
<gene>
    <name evidence="16" type="ORF">ATY39_10460</name>
</gene>
<dbReference type="GO" id="GO:0000155">
    <property type="term" value="F:phosphorelay sensor kinase activity"/>
    <property type="evidence" value="ECO:0007669"/>
    <property type="project" value="InterPro"/>
</dbReference>
<dbReference type="InterPro" id="IPR004358">
    <property type="entry name" value="Sig_transdc_His_kin-like_C"/>
</dbReference>
<evidence type="ECO:0000256" key="7">
    <source>
        <dbReference type="ARBA" id="ARBA00022692"/>
    </source>
</evidence>
<comment type="catalytic activity">
    <reaction evidence="1">
        <text>ATP + protein L-histidine = ADP + protein N-phospho-L-histidine.</text>
        <dbReference type="EC" id="2.7.13.3"/>
    </reaction>
</comment>
<reference evidence="17" key="2">
    <citation type="submission" date="2016-03" db="EMBL/GenBank/DDBJ databases">
        <authorList>
            <person name="Ploux O."/>
        </authorList>
    </citation>
    <scope>NUCLEOTIDE SEQUENCE [LARGE SCALE GENOMIC DNA]</scope>
    <source>
        <strain evidence="17">PP9</strain>
    </source>
</reference>